<evidence type="ECO:0000313" key="2">
    <source>
        <dbReference type="EMBL" id="TYC86374.1"/>
    </source>
</evidence>
<dbReference type="SUPFAM" id="SSF50729">
    <property type="entry name" value="PH domain-like"/>
    <property type="match status" value="1"/>
</dbReference>
<dbReference type="EMBL" id="VSLA01000011">
    <property type="protein sequence ID" value="TYC86374.1"/>
    <property type="molecule type" value="Genomic_DNA"/>
</dbReference>
<gene>
    <name evidence="2" type="ORF">FXB42_06720</name>
</gene>
<organism evidence="2 3">
    <name type="scientific">Acetobacterium wieringae</name>
    <dbReference type="NCBI Taxonomy" id="52694"/>
    <lineage>
        <taxon>Bacteria</taxon>
        <taxon>Bacillati</taxon>
        <taxon>Bacillota</taxon>
        <taxon>Clostridia</taxon>
        <taxon>Eubacteriales</taxon>
        <taxon>Eubacteriaceae</taxon>
        <taxon>Acetobacterium</taxon>
    </lineage>
</organism>
<protein>
    <submittedName>
        <fullName evidence="2">PH domain-containing protein</fullName>
    </submittedName>
</protein>
<comment type="caution">
    <text evidence="2">The sequence shown here is derived from an EMBL/GenBank/DDBJ whole genome shotgun (WGS) entry which is preliminary data.</text>
</comment>
<accession>A0A5D0WQJ8</accession>
<reference evidence="2 3" key="1">
    <citation type="submission" date="2019-08" db="EMBL/GenBank/DDBJ databases">
        <title>Isolation and enrichment of carboxydotrophic bacteria from anaerobic sludge for the production of bio-based chemicals from syngas.</title>
        <authorList>
            <person name="Antares A.L."/>
            <person name="Moreira J."/>
            <person name="Diender M."/>
            <person name="Parshina S.N."/>
            <person name="Stams A.J.M."/>
            <person name="Alves M."/>
            <person name="Alves J.I."/>
            <person name="Sousa D.Z."/>
        </authorList>
    </citation>
    <scope>NUCLEOTIDE SEQUENCE [LARGE SCALE GENOMIC DNA]</scope>
    <source>
        <strain evidence="2 3">JM</strain>
    </source>
</reference>
<dbReference type="Gene3D" id="2.30.29.50">
    <property type="entry name" value="Bacterial Pleckstrin homology domain"/>
    <property type="match status" value="1"/>
</dbReference>
<dbReference type="CDD" id="cd13225">
    <property type="entry name" value="PH-like_bacteria"/>
    <property type="match status" value="1"/>
</dbReference>
<dbReference type="Proteomes" id="UP000322619">
    <property type="component" value="Unassembled WGS sequence"/>
</dbReference>
<name>A0A5D0WQJ8_9FIRM</name>
<dbReference type="InterPro" id="IPR012544">
    <property type="entry name" value="PHb"/>
</dbReference>
<dbReference type="InterPro" id="IPR037063">
    <property type="entry name" value="PHb_sf"/>
</dbReference>
<feature type="domain" description="Bacterial Pleckstrin homology" evidence="1">
    <location>
        <begin position="14"/>
        <end position="124"/>
    </location>
</feature>
<evidence type="ECO:0000313" key="3">
    <source>
        <dbReference type="Proteomes" id="UP000322619"/>
    </source>
</evidence>
<proteinExistence type="predicted"/>
<dbReference type="Pfam" id="PF08000">
    <property type="entry name" value="bPH_1"/>
    <property type="match status" value="1"/>
</dbReference>
<dbReference type="RefSeq" id="WP_148637245.1">
    <property type="nucleotide sequence ID" value="NZ_VSLA01000011.1"/>
</dbReference>
<sequence length="125" mass="13960">MAVQAVITTILCWTFLSECSVPDDINGFLIDGEKAIAAYKTYCDNAIFTNKRIIVREAQGLTGKKLNVNILPYSSIVMWSTENVGKKVDCNTEAELWTNVGRIQINLKKGVDKEKFDKLMANVVL</sequence>
<dbReference type="AlphaFoldDB" id="A0A5D0WQJ8"/>
<evidence type="ECO:0000259" key="1">
    <source>
        <dbReference type="Pfam" id="PF08000"/>
    </source>
</evidence>